<dbReference type="InterPro" id="IPR014777">
    <property type="entry name" value="4pyrrole_Mease_sub1"/>
</dbReference>
<reference evidence="1 2" key="1">
    <citation type="journal article" date="2018" name="Int. J. Syst. Evol. Microbiol.">
        <title>Uliginosibacterium sediminicola sp. nov., isolated from freshwater sediment.</title>
        <authorList>
            <person name="Hwang W.M."/>
            <person name="Kim S.M."/>
            <person name="Kang K."/>
            <person name="Ahn T.Y."/>
        </authorList>
    </citation>
    <scope>NUCLEOTIDE SEQUENCE [LARGE SCALE GENOMIC DNA]</scope>
    <source>
        <strain evidence="1 2">M1-21</strain>
    </source>
</reference>
<evidence type="ECO:0000313" key="1">
    <source>
        <dbReference type="EMBL" id="MEN3069180.1"/>
    </source>
</evidence>
<dbReference type="PANTHER" id="PTHR46111">
    <property type="entry name" value="RIBOSOMAL RNA SMALL SUBUNIT METHYLTRANSFERASE I"/>
    <property type="match status" value="1"/>
</dbReference>
<dbReference type="SUPFAM" id="SSF53790">
    <property type="entry name" value="Tetrapyrrole methylase"/>
    <property type="match status" value="1"/>
</dbReference>
<dbReference type="Proteomes" id="UP001410394">
    <property type="component" value="Unassembled WGS sequence"/>
</dbReference>
<name>A0ABU9YZK2_9RHOO</name>
<evidence type="ECO:0000313" key="2">
    <source>
        <dbReference type="Proteomes" id="UP001410394"/>
    </source>
</evidence>
<dbReference type="GO" id="GO:0032259">
    <property type="term" value="P:methylation"/>
    <property type="evidence" value="ECO:0007669"/>
    <property type="project" value="UniProtKB-KW"/>
</dbReference>
<accession>A0ABU9YZK2</accession>
<dbReference type="InterPro" id="IPR014776">
    <property type="entry name" value="4pyrrole_Mease_sub2"/>
</dbReference>
<dbReference type="PIRSF" id="PIRSF005917">
    <property type="entry name" value="MTase_YraL"/>
    <property type="match status" value="1"/>
</dbReference>
<dbReference type="EMBL" id="JBDIVE010000005">
    <property type="protein sequence ID" value="MEN3069180.1"/>
    <property type="molecule type" value="Genomic_DNA"/>
</dbReference>
<dbReference type="CDD" id="cd11649">
    <property type="entry name" value="RsmI_like"/>
    <property type="match status" value="1"/>
</dbReference>
<dbReference type="InterPro" id="IPR035996">
    <property type="entry name" value="4pyrrol_Methylase_sf"/>
</dbReference>
<gene>
    <name evidence="1" type="ORF">ABDB84_11885</name>
</gene>
<comment type="caution">
    <text evidence="1">The sequence shown here is derived from an EMBL/GenBank/DDBJ whole genome shotgun (WGS) entry which is preliminary data.</text>
</comment>
<proteinExistence type="predicted"/>
<dbReference type="GO" id="GO:0008168">
    <property type="term" value="F:methyltransferase activity"/>
    <property type="evidence" value="ECO:0007669"/>
    <property type="project" value="UniProtKB-KW"/>
</dbReference>
<keyword evidence="2" id="KW-1185">Reference proteome</keyword>
<dbReference type="RefSeq" id="WP_345919949.1">
    <property type="nucleotide sequence ID" value="NZ_JBDIVE010000005.1"/>
</dbReference>
<dbReference type="PANTHER" id="PTHR46111:SF2">
    <property type="entry name" value="SAM-DEPENDENT METHYLTRANSFERASE"/>
    <property type="match status" value="1"/>
</dbReference>
<keyword evidence="1" id="KW-0808">Transferase</keyword>
<dbReference type="Gene3D" id="3.40.1010.10">
    <property type="entry name" value="Cobalt-precorrin-4 Transmethylase, Domain 1"/>
    <property type="match status" value="1"/>
</dbReference>
<dbReference type="InterPro" id="IPR008189">
    <property type="entry name" value="rRNA_ssu_MeTfrase_I"/>
</dbReference>
<organism evidence="1 2">
    <name type="scientific">Uliginosibacterium sediminicola</name>
    <dbReference type="NCBI Taxonomy" id="2024550"/>
    <lineage>
        <taxon>Bacteria</taxon>
        <taxon>Pseudomonadati</taxon>
        <taxon>Pseudomonadota</taxon>
        <taxon>Betaproteobacteria</taxon>
        <taxon>Rhodocyclales</taxon>
        <taxon>Zoogloeaceae</taxon>
        <taxon>Uliginosibacterium</taxon>
    </lineage>
</organism>
<dbReference type="Gene3D" id="3.30.950.10">
    <property type="entry name" value="Methyltransferase, Cobalt-precorrin-4 Transmethylase, Domain 2"/>
    <property type="match status" value="1"/>
</dbReference>
<sequence length="250" mass="27173">MASGTLYLIPVGLGPGDHAVTHPPEVLRILHGINSFIVERAKTARADIKRLGHPAAIQSLDIHELPENPDTRWLDERLKPMLDGLSIGLMSEAGCPAVADPGALVVRRAHQLGIRVAPLVGPSSLLLALMGSGLNGQSFAFHGYLPVHSNERTQAIQNLEAESTRQQRTQLFIETPYRNSAMFDSLLAQCGPETLLCVARALSTADELIATRSIAQWRSAPRPDLERQPTIFLLLAAGAAPRPTQQSRRR</sequence>
<protein>
    <submittedName>
        <fullName evidence="1">SAM-dependent methyltransferase</fullName>
    </submittedName>
</protein>
<keyword evidence="1" id="KW-0489">Methyltransferase</keyword>